<comment type="caution">
    <text evidence="5">The sequence shown here is derived from an EMBL/GenBank/DDBJ whole genome shotgun (WGS) entry which is preliminary data.</text>
</comment>
<proteinExistence type="predicted"/>
<organism evidence="5 6">
    <name type="scientific">Reticulomyxa filosa</name>
    <dbReference type="NCBI Taxonomy" id="46433"/>
    <lineage>
        <taxon>Eukaryota</taxon>
        <taxon>Sar</taxon>
        <taxon>Rhizaria</taxon>
        <taxon>Retaria</taxon>
        <taxon>Foraminifera</taxon>
        <taxon>Monothalamids</taxon>
        <taxon>Reticulomyxidae</taxon>
        <taxon>Reticulomyxa</taxon>
    </lineage>
</organism>
<feature type="domain" description="J" evidence="4">
    <location>
        <begin position="23"/>
        <end position="108"/>
    </location>
</feature>
<evidence type="ECO:0000313" key="5">
    <source>
        <dbReference type="EMBL" id="ETO07514.1"/>
    </source>
</evidence>
<dbReference type="InterPro" id="IPR051938">
    <property type="entry name" value="Apopto_cytoskel_mod"/>
</dbReference>
<dbReference type="SMART" id="SM00271">
    <property type="entry name" value="DnaJ"/>
    <property type="match status" value="1"/>
</dbReference>
<dbReference type="InterPro" id="IPR036869">
    <property type="entry name" value="J_dom_sf"/>
</dbReference>
<dbReference type="Gene3D" id="1.10.287.110">
    <property type="entry name" value="DnaJ domain"/>
    <property type="match status" value="1"/>
</dbReference>
<reference evidence="5 6" key="1">
    <citation type="journal article" date="2013" name="Curr. Biol.">
        <title>The Genome of the Foraminiferan Reticulomyxa filosa.</title>
        <authorList>
            <person name="Glockner G."/>
            <person name="Hulsmann N."/>
            <person name="Schleicher M."/>
            <person name="Noegel A.A."/>
            <person name="Eichinger L."/>
            <person name="Gallinger C."/>
            <person name="Pawlowski J."/>
            <person name="Sierra R."/>
            <person name="Euteneuer U."/>
            <person name="Pillet L."/>
            <person name="Moustafa A."/>
            <person name="Platzer M."/>
            <person name="Groth M."/>
            <person name="Szafranski K."/>
            <person name="Schliwa M."/>
        </authorList>
    </citation>
    <scope>NUCLEOTIDE SEQUENCE [LARGE SCALE GENOMIC DNA]</scope>
</reference>
<evidence type="ECO:0000256" key="3">
    <source>
        <dbReference type="SAM" id="Phobius"/>
    </source>
</evidence>
<sequence>MRLVIGSAIQARYFSERIDTTKDYYTILGISRSAPKREIHNAYVKLVKEWHPDVHATKSEQERDIAKQKFHNDVWTRKQNFGIPHRAIQEAHEILENEAARKKYDEMTSNIDMNFGHATGYRQQGHHNREAAWERAFRQQMAAEWEHLRTEQQIHQANNAYAHQSSSFSRQYTRNPLDMFGGPFHFGRYYYGSEASRFLPPLSMSQILVSILVGIVITHFGTTWLNQSRRNNYSNNSRKNPPHVVDDDHALWNELVEDEETNKRSRYSQYPQPSIALSPQHLQSQKLSSVDDGRFSSQMQTDIHDQPKVIFLLH</sequence>
<evidence type="ECO:0000259" key="4">
    <source>
        <dbReference type="PROSITE" id="PS50076"/>
    </source>
</evidence>
<dbReference type="AlphaFoldDB" id="X6M0X2"/>
<keyword evidence="3" id="KW-1133">Transmembrane helix</keyword>
<feature type="region of interest" description="Disordered" evidence="2">
    <location>
        <begin position="262"/>
        <end position="294"/>
    </location>
</feature>
<dbReference type="CDD" id="cd06257">
    <property type="entry name" value="DnaJ"/>
    <property type="match status" value="1"/>
</dbReference>
<dbReference type="PANTHER" id="PTHR44145:SF3">
    <property type="entry name" value="DNAJ HOMOLOG SUBFAMILY A MEMBER 3, MITOCHONDRIAL"/>
    <property type="match status" value="1"/>
</dbReference>
<evidence type="ECO:0000256" key="2">
    <source>
        <dbReference type="SAM" id="MobiDB-lite"/>
    </source>
</evidence>
<dbReference type="SUPFAM" id="SSF46565">
    <property type="entry name" value="Chaperone J-domain"/>
    <property type="match status" value="1"/>
</dbReference>
<dbReference type="InterPro" id="IPR001623">
    <property type="entry name" value="DnaJ_domain"/>
</dbReference>
<dbReference type="PRINTS" id="PR00625">
    <property type="entry name" value="JDOMAIN"/>
</dbReference>
<keyword evidence="6" id="KW-1185">Reference proteome</keyword>
<dbReference type="PROSITE" id="PS50076">
    <property type="entry name" value="DNAJ_2"/>
    <property type="match status" value="1"/>
</dbReference>
<accession>X6M0X2</accession>
<dbReference type="OrthoDB" id="376357at2759"/>
<evidence type="ECO:0000313" key="6">
    <source>
        <dbReference type="Proteomes" id="UP000023152"/>
    </source>
</evidence>
<keyword evidence="1" id="KW-0143">Chaperone</keyword>
<dbReference type="PANTHER" id="PTHR44145">
    <property type="entry name" value="DNAJ HOMOLOG SUBFAMILY A MEMBER 3, MITOCHONDRIAL"/>
    <property type="match status" value="1"/>
</dbReference>
<keyword evidence="5" id="KW-0346">Stress response</keyword>
<dbReference type="Proteomes" id="UP000023152">
    <property type="component" value="Unassembled WGS sequence"/>
</dbReference>
<feature type="transmembrane region" description="Helical" evidence="3">
    <location>
        <begin position="207"/>
        <end position="225"/>
    </location>
</feature>
<keyword evidence="3" id="KW-0812">Transmembrane</keyword>
<feature type="compositionally biased region" description="Polar residues" evidence="2">
    <location>
        <begin position="267"/>
        <end position="288"/>
    </location>
</feature>
<dbReference type="Pfam" id="PF00226">
    <property type="entry name" value="DnaJ"/>
    <property type="match status" value="1"/>
</dbReference>
<keyword evidence="3" id="KW-0472">Membrane</keyword>
<gene>
    <name evidence="5" type="ORF">RFI_29875</name>
</gene>
<name>X6M0X2_RETFI</name>
<evidence type="ECO:0000256" key="1">
    <source>
        <dbReference type="ARBA" id="ARBA00023186"/>
    </source>
</evidence>
<dbReference type="EMBL" id="ASPP01026096">
    <property type="protein sequence ID" value="ETO07514.1"/>
    <property type="molecule type" value="Genomic_DNA"/>
</dbReference>
<protein>
    <submittedName>
        <fullName evidence="5">Heat shock protein DnaJ</fullName>
    </submittedName>
</protein>